<keyword evidence="3" id="KW-1185">Reference proteome</keyword>
<comment type="caution">
    <text evidence="2">The sequence shown here is derived from an EMBL/GenBank/DDBJ whole genome shotgun (WGS) entry which is preliminary data.</text>
</comment>
<feature type="compositionally biased region" description="Basic residues" evidence="1">
    <location>
        <begin position="369"/>
        <end position="381"/>
    </location>
</feature>
<protein>
    <recommendedName>
        <fullName evidence="4">Glycosyltransferase</fullName>
    </recommendedName>
</protein>
<evidence type="ECO:0008006" key="4">
    <source>
        <dbReference type="Google" id="ProtNLM"/>
    </source>
</evidence>
<dbReference type="PANTHER" id="PTHR45947">
    <property type="entry name" value="SULFOQUINOVOSYL TRANSFERASE SQD2"/>
    <property type="match status" value="1"/>
</dbReference>
<dbReference type="CDD" id="cd03801">
    <property type="entry name" value="GT4_PimA-like"/>
    <property type="match status" value="1"/>
</dbReference>
<feature type="region of interest" description="Disordered" evidence="1">
    <location>
        <begin position="357"/>
        <end position="381"/>
    </location>
</feature>
<dbReference type="RefSeq" id="WP_345262681.1">
    <property type="nucleotide sequence ID" value="NZ_BAABIM010000001.1"/>
</dbReference>
<evidence type="ECO:0000313" key="3">
    <source>
        <dbReference type="Proteomes" id="UP001500621"/>
    </source>
</evidence>
<accession>A0ABP8VW81</accession>
<dbReference type="Proteomes" id="UP001500621">
    <property type="component" value="Unassembled WGS sequence"/>
</dbReference>
<dbReference type="SUPFAM" id="SSF53756">
    <property type="entry name" value="UDP-Glycosyltransferase/glycogen phosphorylase"/>
    <property type="match status" value="1"/>
</dbReference>
<dbReference type="InterPro" id="IPR050194">
    <property type="entry name" value="Glycosyltransferase_grp1"/>
</dbReference>
<organism evidence="2 3">
    <name type="scientific">Nocardioides nanhaiensis</name>
    <dbReference type="NCBI Taxonomy" id="1476871"/>
    <lineage>
        <taxon>Bacteria</taxon>
        <taxon>Bacillati</taxon>
        <taxon>Actinomycetota</taxon>
        <taxon>Actinomycetes</taxon>
        <taxon>Propionibacteriales</taxon>
        <taxon>Nocardioidaceae</taxon>
        <taxon>Nocardioides</taxon>
    </lineage>
</organism>
<proteinExistence type="predicted"/>
<dbReference type="PANTHER" id="PTHR45947:SF3">
    <property type="entry name" value="SULFOQUINOVOSYL TRANSFERASE SQD2"/>
    <property type="match status" value="1"/>
</dbReference>
<gene>
    <name evidence="2" type="ORF">GCM10023226_06970</name>
</gene>
<sequence>MRIALLINGMTGYLHAEFDALSRLGHELLVVTPGSPEVAVGAMADTAFGDLGTADFARVHAWQEPPESSSLVAMVSDFAPDAVLMTSWNFAEAYRAVMRAVPSTVVRVLIMDNLWRAAPRQWLGRATHRWYVDNVADAALVPSDRSEFYARRLGFGPADVIRGSISADTRLFTSGPRNAEELGSRRSFLSVGRLVDHKGADVLAAAYRRYRELVDDPWTLDVVGIGPMRPLLETVAGVRLHGFRAPAEVAMMMREAGCFVLPSRIEPYGAVVHEAAASGLPLLCSDFTGAVPGLLQDGYNGWQVPSGDVEHWAEAMCRMSAVTPERLAEMSHISRALATRLSPDGWARNLTEELERRRAAGGGRLTRPGPRRLSRRHGVAT</sequence>
<reference evidence="3" key="1">
    <citation type="journal article" date="2019" name="Int. J. Syst. Evol. Microbiol.">
        <title>The Global Catalogue of Microorganisms (GCM) 10K type strain sequencing project: providing services to taxonomists for standard genome sequencing and annotation.</title>
        <authorList>
            <consortium name="The Broad Institute Genomics Platform"/>
            <consortium name="The Broad Institute Genome Sequencing Center for Infectious Disease"/>
            <person name="Wu L."/>
            <person name="Ma J."/>
        </authorList>
    </citation>
    <scope>NUCLEOTIDE SEQUENCE [LARGE SCALE GENOMIC DNA]</scope>
    <source>
        <strain evidence="3">JCM 18127</strain>
    </source>
</reference>
<evidence type="ECO:0000256" key="1">
    <source>
        <dbReference type="SAM" id="MobiDB-lite"/>
    </source>
</evidence>
<dbReference type="Gene3D" id="3.40.50.2000">
    <property type="entry name" value="Glycogen Phosphorylase B"/>
    <property type="match status" value="2"/>
</dbReference>
<evidence type="ECO:0000313" key="2">
    <source>
        <dbReference type="EMBL" id="GAA4672676.1"/>
    </source>
</evidence>
<dbReference type="Pfam" id="PF13692">
    <property type="entry name" value="Glyco_trans_1_4"/>
    <property type="match status" value="1"/>
</dbReference>
<dbReference type="EMBL" id="BAABIM010000001">
    <property type="protein sequence ID" value="GAA4672676.1"/>
    <property type="molecule type" value="Genomic_DNA"/>
</dbReference>
<name>A0ABP8VW81_9ACTN</name>